<evidence type="ECO:0000256" key="1">
    <source>
        <dbReference type="ARBA" id="ARBA00004496"/>
    </source>
</evidence>
<dbReference type="GO" id="GO:0070842">
    <property type="term" value="P:aggresome assembly"/>
    <property type="evidence" value="ECO:0007669"/>
    <property type="project" value="TreeGrafter"/>
</dbReference>
<keyword evidence="2" id="KW-0963">Cytoplasm</keyword>
<dbReference type="InterPro" id="IPR013083">
    <property type="entry name" value="Znf_RING/FYVE/PHD"/>
</dbReference>
<dbReference type="GO" id="GO:0016235">
    <property type="term" value="C:aggresome"/>
    <property type="evidence" value="ECO:0007669"/>
    <property type="project" value="TreeGrafter"/>
</dbReference>
<dbReference type="GO" id="GO:0031625">
    <property type="term" value="F:ubiquitin protein ligase binding"/>
    <property type="evidence" value="ECO:0007669"/>
    <property type="project" value="TreeGrafter"/>
</dbReference>
<accession>A0AAG5CV36</accession>
<dbReference type="Gene3D" id="3.30.160.60">
    <property type="entry name" value="Classic Zinc Finger"/>
    <property type="match status" value="1"/>
</dbReference>
<feature type="compositionally biased region" description="Low complexity" evidence="8">
    <location>
        <begin position="28"/>
        <end position="47"/>
    </location>
</feature>
<dbReference type="PANTHER" id="PTHR36754">
    <property type="entry name" value="E3 UBIQUITIN-PROTEIN LIGASE TRIM37"/>
    <property type="match status" value="1"/>
</dbReference>
<dbReference type="AlphaFoldDB" id="A0AAG5CV36"/>
<dbReference type="Proteomes" id="UP000075880">
    <property type="component" value="Unassembled WGS sequence"/>
</dbReference>
<evidence type="ECO:0008006" key="14">
    <source>
        <dbReference type="Google" id="ProtNLM"/>
    </source>
</evidence>
<dbReference type="InterPro" id="IPR000315">
    <property type="entry name" value="Znf_B-box"/>
</dbReference>
<dbReference type="Pfam" id="PF00643">
    <property type="entry name" value="zf-B_box"/>
    <property type="match status" value="1"/>
</dbReference>
<dbReference type="InterPro" id="IPR001841">
    <property type="entry name" value="Znf_RING"/>
</dbReference>
<sequence length="528" mass="59297">MHRSFADDSRSHQAMASSSSSRRESRRSGTTSQSLSATASSSSALRQATSTSATSVNSSASSSLQVLAGSPGYQARMSLAGRSCDDTSPTSRETPRRHFLACINDIFKCTICFGELDQPHLCPRCSKMYCYDCIDEWLLTGASQCCPNCKLDLHLDQLVKVRWFDDIEKLQRNLRSLAGSGAASLSTTAANQAKPVSDAEQELCLRHGKALSFYCSSCKQCVCETCATDADDSRHRDHTFKALHVTYEQHRAVLEGELGKVEHYRDKLAALVDNIDRNVELIGRVKAVKCSELESIVAAARRGLDRQEEQKVTRLHEHRHVIAGEMDAIEEKLQAMRCDMDNSARSQLIQMKSTIVDTCNAIRAQPIQDFKHIRVSASLNMEFPAIFETGIFVVQNFSTFDDNKVVYSSEFSDCLGRIWRIMAFCGISEDHFGLYLELVHGLPCWMECTFQLIHDDPRKTISKTIREYFDRTPKKGWGLRDFVSLSTIVEEQYLRDNDSLELLYHIRPCNADDTEHALDGDDSMVSED</sequence>
<evidence type="ECO:0000259" key="11">
    <source>
        <dbReference type="PROSITE" id="PS50144"/>
    </source>
</evidence>
<dbReference type="GO" id="GO:0006513">
    <property type="term" value="P:protein monoubiquitination"/>
    <property type="evidence" value="ECO:0007669"/>
    <property type="project" value="TreeGrafter"/>
</dbReference>
<dbReference type="SUPFAM" id="SSF57845">
    <property type="entry name" value="B-box zinc-binding domain"/>
    <property type="match status" value="1"/>
</dbReference>
<keyword evidence="13" id="KW-1185">Reference proteome</keyword>
<dbReference type="GO" id="GO:0005778">
    <property type="term" value="C:peroxisomal membrane"/>
    <property type="evidence" value="ECO:0007669"/>
    <property type="project" value="TreeGrafter"/>
</dbReference>
<dbReference type="PANTHER" id="PTHR36754:SF2">
    <property type="entry name" value="E3 UBIQUITIN-PROTEIN LIGASE TRIM37"/>
    <property type="match status" value="1"/>
</dbReference>
<feature type="domain" description="B box-type" evidence="10">
    <location>
        <begin position="199"/>
        <end position="243"/>
    </location>
</feature>
<feature type="compositionally biased region" description="Basic and acidic residues" evidence="8">
    <location>
        <begin position="1"/>
        <end position="11"/>
    </location>
</feature>
<feature type="domain" description="MATH" evidence="11">
    <location>
        <begin position="387"/>
        <end position="506"/>
    </location>
</feature>
<evidence type="ECO:0000256" key="8">
    <source>
        <dbReference type="SAM" id="MobiDB-lite"/>
    </source>
</evidence>
<dbReference type="CDD" id="cd16619">
    <property type="entry name" value="mRING-HC-C4C4_TRIM37_C-VIII"/>
    <property type="match status" value="1"/>
</dbReference>
<evidence type="ECO:0000256" key="7">
    <source>
        <dbReference type="SAM" id="Coils"/>
    </source>
</evidence>
<dbReference type="InterPro" id="IPR008974">
    <property type="entry name" value="TRAF-like"/>
</dbReference>
<dbReference type="PROSITE" id="PS50144">
    <property type="entry name" value="MATH"/>
    <property type="match status" value="1"/>
</dbReference>
<dbReference type="Gene3D" id="3.30.40.10">
    <property type="entry name" value="Zinc/RING finger domain, C3HC4 (zinc finger)"/>
    <property type="match status" value="1"/>
</dbReference>
<evidence type="ECO:0000256" key="5">
    <source>
        <dbReference type="ARBA" id="ARBA00022833"/>
    </source>
</evidence>
<reference evidence="12" key="1">
    <citation type="submission" date="2024-04" db="UniProtKB">
        <authorList>
            <consortium name="EnsemblMetazoa"/>
        </authorList>
    </citation>
    <scope>IDENTIFICATION</scope>
    <source>
        <strain evidence="12">EBRO</strain>
    </source>
</reference>
<dbReference type="CDD" id="cd00121">
    <property type="entry name" value="MATH"/>
    <property type="match status" value="1"/>
</dbReference>
<dbReference type="GO" id="GO:0005164">
    <property type="term" value="F:tumor necrosis factor receptor binding"/>
    <property type="evidence" value="ECO:0007669"/>
    <property type="project" value="TreeGrafter"/>
</dbReference>
<evidence type="ECO:0000256" key="3">
    <source>
        <dbReference type="ARBA" id="ARBA00022723"/>
    </source>
</evidence>
<dbReference type="PROSITE" id="PS50089">
    <property type="entry name" value="ZF_RING_2"/>
    <property type="match status" value="1"/>
</dbReference>
<dbReference type="GO" id="GO:0008270">
    <property type="term" value="F:zinc ion binding"/>
    <property type="evidence" value="ECO:0007669"/>
    <property type="project" value="UniProtKB-KW"/>
</dbReference>
<dbReference type="SUPFAM" id="SSF49599">
    <property type="entry name" value="TRAF domain-like"/>
    <property type="match status" value="1"/>
</dbReference>
<evidence type="ECO:0000256" key="6">
    <source>
        <dbReference type="PROSITE-ProRule" id="PRU00024"/>
    </source>
</evidence>
<dbReference type="PROSITE" id="PS50119">
    <property type="entry name" value="ZF_BBOX"/>
    <property type="match status" value="1"/>
</dbReference>
<dbReference type="Gene3D" id="2.60.210.10">
    <property type="entry name" value="Apoptosis, Tumor Necrosis Factor Receptor Associated Protein 2, Chain A"/>
    <property type="match status" value="1"/>
</dbReference>
<dbReference type="Pfam" id="PF22486">
    <property type="entry name" value="MATH_2"/>
    <property type="match status" value="1"/>
</dbReference>
<dbReference type="GO" id="GO:0051865">
    <property type="term" value="P:protein autoubiquitination"/>
    <property type="evidence" value="ECO:0007669"/>
    <property type="project" value="TreeGrafter"/>
</dbReference>
<protein>
    <recommendedName>
        <fullName evidence="14">RING-type domain-containing protein</fullName>
    </recommendedName>
</protein>
<keyword evidence="7" id="KW-0175">Coiled coil</keyword>
<proteinExistence type="predicted"/>
<keyword evidence="5" id="KW-0862">Zinc</keyword>
<feature type="coiled-coil region" evidence="7">
    <location>
        <begin position="290"/>
        <end position="346"/>
    </location>
</feature>
<dbReference type="GO" id="GO:0061630">
    <property type="term" value="F:ubiquitin protein ligase activity"/>
    <property type="evidence" value="ECO:0007669"/>
    <property type="project" value="TreeGrafter"/>
</dbReference>
<comment type="subcellular location">
    <subcellularLocation>
        <location evidence="1">Cytoplasm</location>
    </subcellularLocation>
</comment>
<feature type="domain" description="RING-type" evidence="9">
    <location>
        <begin position="109"/>
        <end position="150"/>
    </location>
</feature>
<organism evidence="12 13">
    <name type="scientific">Anopheles atroparvus</name>
    <name type="common">European mosquito</name>
    <dbReference type="NCBI Taxonomy" id="41427"/>
    <lineage>
        <taxon>Eukaryota</taxon>
        <taxon>Metazoa</taxon>
        <taxon>Ecdysozoa</taxon>
        <taxon>Arthropoda</taxon>
        <taxon>Hexapoda</taxon>
        <taxon>Insecta</taxon>
        <taxon>Pterygota</taxon>
        <taxon>Neoptera</taxon>
        <taxon>Endopterygota</taxon>
        <taxon>Diptera</taxon>
        <taxon>Nematocera</taxon>
        <taxon>Culicoidea</taxon>
        <taxon>Culicidae</taxon>
        <taxon>Anophelinae</taxon>
        <taxon>Anopheles</taxon>
    </lineage>
</organism>
<name>A0AAG5CV36_ANOAO</name>
<dbReference type="InterPro" id="IPR002083">
    <property type="entry name" value="MATH/TRAF_dom"/>
</dbReference>
<dbReference type="EnsemblMetazoa" id="ENSAATROPT002752">
    <property type="protein sequence ID" value="ENSAATROPP002645"/>
    <property type="gene ID" value="ENSAATROPG002183"/>
</dbReference>
<evidence type="ECO:0000313" key="13">
    <source>
        <dbReference type="Proteomes" id="UP000075880"/>
    </source>
</evidence>
<evidence type="ECO:0000313" key="12">
    <source>
        <dbReference type="EnsemblMetazoa" id="ENSAATROPP002645"/>
    </source>
</evidence>
<keyword evidence="4 6" id="KW-0863">Zinc-finger</keyword>
<keyword evidence="3" id="KW-0479">Metal-binding</keyword>
<dbReference type="SUPFAM" id="SSF57850">
    <property type="entry name" value="RING/U-box"/>
    <property type="match status" value="1"/>
</dbReference>
<evidence type="ECO:0000256" key="2">
    <source>
        <dbReference type="ARBA" id="ARBA00022490"/>
    </source>
</evidence>
<evidence type="ECO:0000259" key="10">
    <source>
        <dbReference type="PROSITE" id="PS50119"/>
    </source>
</evidence>
<evidence type="ECO:0000259" key="9">
    <source>
        <dbReference type="PROSITE" id="PS50089"/>
    </source>
</evidence>
<evidence type="ECO:0000256" key="4">
    <source>
        <dbReference type="ARBA" id="ARBA00022771"/>
    </source>
</evidence>
<feature type="region of interest" description="Disordered" evidence="8">
    <location>
        <begin position="1"/>
        <end position="47"/>
    </location>
</feature>
<dbReference type="SMART" id="SM00336">
    <property type="entry name" value="BBOX"/>
    <property type="match status" value="1"/>
</dbReference>
<dbReference type="InterPro" id="IPR053003">
    <property type="entry name" value="TRIM_RBCC_E3_ubiq-ligases"/>
</dbReference>